<evidence type="ECO:0000256" key="6">
    <source>
        <dbReference type="ARBA" id="ARBA00022825"/>
    </source>
</evidence>
<dbReference type="PANTHER" id="PTHR43806:SF11">
    <property type="entry name" value="CEREVISIN-RELATED"/>
    <property type="match status" value="1"/>
</dbReference>
<dbReference type="Gene3D" id="3.40.50.200">
    <property type="entry name" value="Peptidase S8/S53 domain"/>
    <property type="match status" value="1"/>
</dbReference>
<evidence type="ECO:0000313" key="11">
    <source>
        <dbReference type="Proteomes" id="UP000288623"/>
    </source>
</evidence>
<keyword evidence="4 7" id="KW-0645">Protease</keyword>
<keyword evidence="6 7" id="KW-0720">Serine protease</keyword>
<feature type="domain" description="Peptidase S8/S53" evidence="8">
    <location>
        <begin position="458"/>
        <end position="691"/>
    </location>
</feature>
<dbReference type="PROSITE" id="PS00138">
    <property type="entry name" value="SUBTILASE_SER"/>
    <property type="match status" value="1"/>
</dbReference>
<keyword evidence="11" id="KW-1185">Reference proteome</keyword>
<comment type="caution">
    <text evidence="10">The sequence shown here is derived from an EMBL/GenBank/DDBJ whole genome shotgun (WGS) entry which is preliminary data.</text>
</comment>
<dbReference type="InterPro" id="IPR015500">
    <property type="entry name" value="Peptidase_S8_subtilisin-rel"/>
</dbReference>
<dbReference type="Gene3D" id="2.60.40.10">
    <property type="entry name" value="Immunoglobulins"/>
    <property type="match status" value="1"/>
</dbReference>
<dbReference type="Pfam" id="PF00082">
    <property type="entry name" value="Peptidase_S8"/>
    <property type="match status" value="1"/>
</dbReference>
<dbReference type="InterPro" id="IPR034084">
    <property type="entry name" value="Thermitase-like_dom"/>
</dbReference>
<evidence type="ECO:0000259" key="9">
    <source>
        <dbReference type="Pfam" id="PF17936"/>
    </source>
</evidence>
<name>A0A433RPL7_9BACL</name>
<feature type="active site" description="Charge relay system" evidence="7">
    <location>
        <position position="466"/>
    </location>
</feature>
<evidence type="ECO:0000256" key="2">
    <source>
        <dbReference type="ARBA" id="ARBA00011073"/>
    </source>
</evidence>
<evidence type="ECO:0000259" key="8">
    <source>
        <dbReference type="Pfam" id="PF00082"/>
    </source>
</evidence>
<dbReference type="Proteomes" id="UP000288623">
    <property type="component" value="Unassembled WGS sequence"/>
</dbReference>
<dbReference type="RefSeq" id="WP_126991679.1">
    <property type="nucleotide sequence ID" value="NZ_JTFC01000042.1"/>
</dbReference>
<keyword evidence="5 7" id="KW-0378">Hydrolase</keyword>
<proteinExistence type="inferred from homology"/>
<keyword evidence="3" id="KW-0964">Secreted</keyword>
<dbReference type="InterPro" id="IPR050131">
    <property type="entry name" value="Peptidase_S8_subtilisin-like"/>
</dbReference>
<dbReference type="InterPro" id="IPR013783">
    <property type="entry name" value="Ig-like_fold"/>
</dbReference>
<protein>
    <submittedName>
        <fullName evidence="10">Protease</fullName>
    </submittedName>
</protein>
<comment type="similarity">
    <text evidence="2 7">Belongs to the peptidase S8 family.</text>
</comment>
<sequence>MKKSSLWLAILVLIISVLLPTVRVANASAVTDADLANAIKLGDNTTIDETFNEAGVKWFKYKPTASDIKKHSHVKLTLKSDYILNVTMFSSAEKAQNNEAYEQYVAGTVENGKAIIKFPYAWDETYYIKVEYSGFMDDGSMAGEPATEDGVTDEEMQVPTVAYTLTAQPVTLAPATELSSGNACPVELGVDGKKDAKTMLSDIRVFRDGILSKTADGRELSALYYKAAPFLAAKLLTDSSLKQTVYKHLVTIQPLVKDMNKNGAASTRVITKSEAQAIQALFDITFNNVPATLQQKMTTAAKKVGLTDGLAGEDLADVVKQATGELTKKSSKNKFIVKLKDGYSFTKFKQQATGKTTASTLAVKNDEILEDTYVIELEPQDTSMSMKAQQATTAKTATQIEKMAAVEYVEPVTTYHALAADIQYPYQWSLQNTGSEGITGADVSNVRLQKLVNATALKTTTIAVVDTGVDNTLADLKNVVLMNKGRNYVDRQQTALDDNGHGTHVSGIIAAQATNGYSMRGINQHTKILPVKVLDESGSGSLESVALGIKYAVDQGAKVINLSLGGSYSRTIEAALKYAHAKNVAIIVASGNDGAEGISYPGSSRYVISVGATSPLDVVSDYSNYSHKLDLVAPGSNIPSLVPNGNVTYMSGTSMATPHVAAVVGLLKSTNPSMKIGQIRTVLHESSKNVAFEERDNDGTSSDDDILNLIGGSEDYDDYEEEATYKLAVGKDLVSGYGRLNGFNALSTAVLKTDIAKTTKPTVLSGKALAGSKIVVKKGSKVLATKKVPSNGKFNIKLAKQKNKQKLTVVVTNKATTAKAVLAVYVKK</sequence>
<dbReference type="GO" id="GO:0006508">
    <property type="term" value="P:proteolysis"/>
    <property type="evidence" value="ECO:0007669"/>
    <property type="project" value="UniProtKB-KW"/>
</dbReference>
<dbReference type="AlphaFoldDB" id="A0A433RPL7"/>
<accession>A0A433RPL7</accession>
<feature type="active site" description="Charge relay system" evidence="7">
    <location>
        <position position="501"/>
    </location>
</feature>
<dbReference type="InterPro" id="IPR000209">
    <property type="entry name" value="Peptidase_S8/S53_dom"/>
</dbReference>
<evidence type="ECO:0000256" key="7">
    <source>
        <dbReference type="PROSITE-ProRule" id="PRU01240"/>
    </source>
</evidence>
<evidence type="ECO:0000256" key="1">
    <source>
        <dbReference type="ARBA" id="ARBA00004613"/>
    </source>
</evidence>
<dbReference type="OrthoDB" id="9798386at2"/>
<dbReference type="CDD" id="cd07484">
    <property type="entry name" value="Peptidases_S8_Thermitase_like"/>
    <property type="match status" value="1"/>
</dbReference>
<dbReference type="PROSITE" id="PS00137">
    <property type="entry name" value="SUBTILASE_HIS"/>
    <property type="match status" value="1"/>
</dbReference>
<evidence type="ECO:0000256" key="3">
    <source>
        <dbReference type="ARBA" id="ARBA00022525"/>
    </source>
</evidence>
<dbReference type="PROSITE" id="PS51892">
    <property type="entry name" value="SUBTILASE"/>
    <property type="match status" value="1"/>
</dbReference>
<dbReference type="InterPro" id="IPR036852">
    <property type="entry name" value="Peptidase_S8/S53_dom_sf"/>
</dbReference>
<dbReference type="EMBL" id="JTFC01000042">
    <property type="protein sequence ID" value="RUS52356.1"/>
    <property type="molecule type" value="Genomic_DNA"/>
</dbReference>
<dbReference type="GO" id="GO:0004252">
    <property type="term" value="F:serine-type endopeptidase activity"/>
    <property type="evidence" value="ECO:0007669"/>
    <property type="project" value="UniProtKB-UniRule"/>
</dbReference>
<evidence type="ECO:0000313" key="10">
    <source>
        <dbReference type="EMBL" id="RUS52356.1"/>
    </source>
</evidence>
<organism evidence="10 11">
    <name type="scientific">Candidatus Kurthia intestinigallinarum</name>
    <dbReference type="NCBI Taxonomy" id="1562256"/>
    <lineage>
        <taxon>Bacteria</taxon>
        <taxon>Bacillati</taxon>
        <taxon>Bacillota</taxon>
        <taxon>Bacilli</taxon>
        <taxon>Bacillales</taxon>
        <taxon>Caryophanaceae</taxon>
        <taxon>Kurthia</taxon>
    </lineage>
</organism>
<dbReference type="PRINTS" id="PR00723">
    <property type="entry name" value="SUBTILISIN"/>
</dbReference>
<dbReference type="InterPro" id="IPR041498">
    <property type="entry name" value="Big_6"/>
</dbReference>
<evidence type="ECO:0000256" key="5">
    <source>
        <dbReference type="ARBA" id="ARBA00022801"/>
    </source>
</evidence>
<dbReference type="Pfam" id="PF17936">
    <property type="entry name" value="Big_6"/>
    <property type="match status" value="1"/>
</dbReference>
<evidence type="ECO:0000256" key="4">
    <source>
        <dbReference type="ARBA" id="ARBA00022670"/>
    </source>
</evidence>
<dbReference type="InterPro" id="IPR022398">
    <property type="entry name" value="Peptidase_S8_His-AS"/>
</dbReference>
<dbReference type="PANTHER" id="PTHR43806">
    <property type="entry name" value="PEPTIDASE S8"/>
    <property type="match status" value="1"/>
</dbReference>
<dbReference type="SUPFAM" id="SSF52743">
    <property type="entry name" value="Subtilisin-like"/>
    <property type="match status" value="1"/>
</dbReference>
<comment type="subcellular location">
    <subcellularLocation>
        <location evidence="1">Secreted</location>
    </subcellularLocation>
</comment>
<dbReference type="GO" id="GO:0005576">
    <property type="term" value="C:extracellular region"/>
    <property type="evidence" value="ECO:0007669"/>
    <property type="project" value="UniProtKB-SubCell"/>
</dbReference>
<reference evidence="10 11" key="1">
    <citation type="submission" date="2014-11" db="EMBL/GenBank/DDBJ databases">
        <title>Genome sequence and analysis of novel Kurthia sp.</title>
        <authorList>
            <person name="Lawson J.N."/>
            <person name="Gonzalez J.E."/>
            <person name="Rinauldi L."/>
            <person name="Xuan Z."/>
            <person name="Firman A."/>
            <person name="Shaddox L."/>
            <person name="Trudeau A."/>
            <person name="Shah S."/>
            <person name="Reiman D."/>
        </authorList>
    </citation>
    <scope>NUCLEOTIDE SEQUENCE [LARGE SCALE GENOMIC DNA]</scope>
    <source>
        <strain evidence="10 11">3B1D</strain>
    </source>
</reference>
<feature type="domain" description="Bacterial Ig" evidence="9">
    <location>
        <begin position="759"/>
        <end position="818"/>
    </location>
</feature>
<dbReference type="InterPro" id="IPR023828">
    <property type="entry name" value="Peptidase_S8_Ser-AS"/>
</dbReference>
<feature type="active site" description="Charge relay system" evidence="7">
    <location>
        <position position="654"/>
    </location>
</feature>
<gene>
    <name evidence="10" type="ORF">QI30_16400</name>
</gene>